<evidence type="ECO:0000256" key="6">
    <source>
        <dbReference type="SAM" id="MobiDB-lite"/>
    </source>
</evidence>
<dbReference type="InterPro" id="IPR014284">
    <property type="entry name" value="RNA_pol_sigma-70_dom"/>
</dbReference>
<dbReference type="Gene3D" id="1.10.1740.10">
    <property type="match status" value="1"/>
</dbReference>
<evidence type="ECO:0000256" key="3">
    <source>
        <dbReference type="ARBA" id="ARBA00023082"/>
    </source>
</evidence>
<evidence type="ECO:0000256" key="1">
    <source>
        <dbReference type="ARBA" id="ARBA00010641"/>
    </source>
</evidence>
<dbReference type="NCBIfam" id="TIGR02937">
    <property type="entry name" value="sigma70-ECF"/>
    <property type="match status" value="1"/>
</dbReference>
<dbReference type="PANTHER" id="PTHR43133:SF8">
    <property type="entry name" value="RNA POLYMERASE SIGMA FACTOR HI_1459-RELATED"/>
    <property type="match status" value="1"/>
</dbReference>
<dbReference type="PANTHER" id="PTHR43133">
    <property type="entry name" value="RNA POLYMERASE ECF-TYPE SIGMA FACTO"/>
    <property type="match status" value="1"/>
</dbReference>
<protein>
    <submittedName>
        <fullName evidence="8">Sigma-70 family RNA polymerase sigma factor</fullName>
    </submittedName>
</protein>
<comment type="similarity">
    <text evidence="1">Belongs to the sigma-70 factor family. ECF subfamily.</text>
</comment>
<reference evidence="9" key="1">
    <citation type="journal article" date="2019" name="Int. J. Syst. Evol. Microbiol.">
        <title>The Global Catalogue of Microorganisms (GCM) 10K type strain sequencing project: providing services to taxonomists for standard genome sequencing and annotation.</title>
        <authorList>
            <consortium name="The Broad Institute Genomics Platform"/>
            <consortium name="The Broad Institute Genome Sequencing Center for Infectious Disease"/>
            <person name="Wu L."/>
            <person name="Ma J."/>
        </authorList>
    </citation>
    <scope>NUCLEOTIDE SEQUENCE [LARGE SCALE GENOMIC DNA]</scope>
    <source>
        <strain evidence="9">JCM 13518</strain>
    </source>
</reference>
<keyword evidence="5" id="KW-0804">Transcription</keyword>
<accession>A0ABP4W115</accession>
<evidence type="ECO:0000256" key="2">
    <source>
        <dbReference type="ARBA" id="ARBA00023015"/>
    </source>
</evidence>
<feature type="domain" description="RNA polymerase sigma-70 region 2" evidence="7">
    <location>
        <begin position="48"/>
        <end position="108"/>
    </location>
</feature>
<evidence type="ECO:0000313" key="9">
    <source>
        <dbReference type="Proteomes" id="UP001501057"/>
    </source>
</evidence>
<dbReference type="InterPro" id="IPR036388">
    <property type="entry name" value="WH-like_DNA-bd_sf"/>
</dbReference>
<sequence>MGEVVPLRPAEPGGSGRGRGIRRALAAPSDTELLQRCRASDAAAWDLLVERYERLVFSVALRNGLSREDAADVTQTTFVALIDSLHRLEDDQRLASWLMTVARRQAWRVRSTSRRDVPLETLVEPATEDPYELWDTQTVVHDALATLGGTCRELLLALYFDPAEPSYADIATRLGRSVGGIGPLRGRCLERLRTLMTENLA</sequence>
<keyword evidence="4" id="KW-0238">DNA-binding</keyword>
<keyword evidence="2" id="KW-0805">Transcription regulation</keyword>
<dbReference type="Pfam" id="PF04542">
    <property type="entry name" value="Sigma70_r2"/>
    <property type="match status" value="1"/>
</dbReference>
<gene>
    <name evidence="8" type="ORF">GCM10009710_25520</name>
</gene>
<feature type="region of interest" description="Disordered" evidence="6">
    <location>
        <begin position="1"/>
        <end position="21"/>
    </location>
</feature>
<dbReference type="EMBL" id="BAAAME010000004">
    <property type="protein sequence ID" value="GAA1744360.1"/>
    <property type="molecule type" value="Genomic_DNA"/>
</dbReference>
<dbReference type="Gene3D" id="1.10.10.10">
    <property type="entry name" value="Winged helix-like DNA-binding domain superfamily/Winged helix DNA-binding domain"/>
    <property type="match status" value="1"/>
</dbReference>
<evidence type="ECO:0000259" key="7">
    <source>
        <dbReference type="Pfam" id="PF04542"/>
    </source>
</evidence>
<dbReference type="InterPro" id="IPR013324">
    <property type="entry name" value="RNA_pol_sigma_r3/r4-like"/>
</dbReference>
<dbReference type="InterPro" id="IPR039425">
    <property type="entry name" value="RNA_pol_sigma-70-like"/>
</dbReference>
<dbReference type="Proteomes" id="UP001501057">
    <property type="component" value="Unassembled WGS sequence"/>
</dbReference>
<dbReference type="SUPFAM" id="SSF88659">
    <property type="entry name" value="Sigma3 and sigma4 domains of RNA polymerase sigma factors"/>
    <property type="match status" value="1"/>
</dbReference>
<keyword evidence="3" id="KW-0731">Sigma factor</keyword>
<proteinExistence type="inferred from homology"/>
<evidence type="ECO:0000256" key="5">
    <source>
        <dbReference type="ARBA" id="ARBA00023163"/>
    </source>
</evidence>
<evidence type="ECO:0000313" key="8">
    <source>
        <dbReference type="EMBL" id="GAA1744360.1"/>
    </source>
</evidence>
<organism evidence="8 9">
    <name type="scientific">Aeromicrobium alkaliterrae</name>
    <dbReference type="NCBI Taxonomy" id="302168"/>
    <lineage>
        <taxon>Bacteria</taxon>
        <taxon>Bacillati</taxon>
        <taxon>Actinomycetota</taxon>
        <taxon>Actinomycetes</taxon>
        <taxon>Propionibacteriales</taxon>
        <taxon>Nocardioidaceae</taxon>
        <taxon>Aeromicrobium</taxon>
    </lineage>
</organism>
<dbReference type="InterPro" id="IPR013325">
    <property type="entry name" value="RNA_pol_sigma_r2"/>
</dbReference>
<evidence type="ECO:0000256" key="4">
    <source>
        <dbReference type="ARBA" id="ARBA00023125"/>
    </source>
</evidence>
<keyword evidence="9" id="KW-1185">Reference proteome</keyword>
<dbReference type="SUPFAM" id="SSF88946">
    <property type="entry name" value="Sigma2 domain of RNA polymerase sigma factors"/>
    <property type="match status" value="1"/>
</dbReference>
<dbReference type="InterPro" id="IPR007627">
    <property type="entry name" value="RNA_pol_sigma70_r2"/>
</dbReference>
<name>A0ABP4W115_9ACTN</name>
<comment type="caution">
    <text evidence="8">The sequence shown here is derived from an EMBL/GenBank/DDBJ whole genome shotgun (WGS) entry which is preliminary data.</text>
</comment>